<dbReference type="AlphaFoldDB" id="A0A914XIB7"/>
<reference evidence="2" key="1">
    <citation type="submission" date="2022-11" db="UniProtKB">
        <authorList>
            <consortium name="WormBaseParasite"/>
        </authorList>
    </citation>
    <scope>IDENTIFICATION</scope>
</reference>
<protein>
    <submittedName>
        <fullName evidence="2">Uncharacterized protein</fullName>
    </submittedName>
</protein>
<evidence type="ECO:0000313" key="1">
    <source>
        <dbReference type="Proteomes" id="UP000887566"/>
    </source>
</evidence>
<evidence type="ECO:0000313" key="2">
    <source>
        <dbReference type="WBParaSite" id="PSAMB.scaffold8493size6168.g31448.t1"/>
    </source>
</evidence>
<accession>A0A914XIB7</accession>
<organism evidence="1 2">
    <name type="scientific">Plectus sambesii</name>
    <dbReference type="NCBI Taxonomy" id="2011161"/>
    <lineage>
        <taxon>Eukaryota</taxon>
        <taxon>Metazoa</taxon>
        <taxon>Ecdysozoa</taxon>
        <taxon>Nematoda</taxon>
        <taxon>Chromadorea</taxon>
        <taxon>Plectida</taxon>
        <taxon>Plectina</taxon>
        <taxon>Plectoidea</taxon>
        <taxon>Plectidae</taxon>
        <taxon>Plectus</taxon>
    </lineage>
</organism>
<proteinExistence type="predicted"/>
<keyword evidence="1" id="KW-1185">Reference proteome</keyword>
<dbReference type="Proteomes" id="UP000887566">
    <property type="component" value="Unplaced"/>
</dbReference>
<name>A0A914XIB7_9BILA</name>
<dbReference type="WBParaSite" id="PSAMB.scaffold8493size6168.g31448.t1">
    <property type="protein sequence ID" value="PSAMB.scaffold8493size6168.g31448.t1"/>
    <property type="gene ID" value="PSAMB.scaffold8493size6168.g31448"/>
</dbReference>
<sequence length="238" mass="26508">MKEERLSLRKRNSPYEVFPSSLLLLSWVGRYTTSLAVTTVGCFFDEHLCLETVHGVFEALNAERAYPKLTHLKIASCCLLFDNANILDDLLTYVEKRQEQANADGQRFLHSLTLVTSPKRCCIMKILQCLTASKSSELIGAWQVTRPASCAHLRQLPEPAHFLVLNECFFHLSITSDDGDVYYAVDKEPDRLLEEAVLQLVNYSGWAAPVVIAPKPGGQIGLSADFSSGLNASLDLHH</sequence>